<gene>
    <name evidence="1" type="ORF">MF5292_00436</name>
    <name evidence="3" type="ORF">MF5293_00438</name>
    <name evidence="2" type="ORF">MF5294_00440</name>
    <name evidence="4" type="ORF">MF5582_00459</name>
</gene>
<proteinExistence type="predicted"/>
<dbReference type="EMBL" id="LR739237">
    <property type="protein sequence ID" value="VZS00165.1"/>
    <property type="molecule type" value="Genomic_DNA"/>
</dbReference>
<dbReference type="AlphaFoldDB" id="A0A654IJJ0"/>
<evidence type="ECO:0000313" key="1">
    <source>
        <dbReference type="EMBL" id="VZK65263.1"/>
    </source>
</evidence>
<evidence type="ECO:0000313" key="4">
    <source>
        <dbReference type="EMBL" id="VZS00165.1"/>
    </source>
</evidence>
<name>A0A654IJJ0_9MOLU</name>
<accession>A0A654IJJ0</accession>
<dbReference type="EMBL" id="LR738858">
    <property type="protein sequence ID" value="VZK65263.1"/>
    <property type="molecule type" value="Genomic_DNA"/>
</dbReference>
<evidence type="ECO:0000313" key="3">
    <source>
        <dbReference type="EMBL" id="VZR97669.1"/>
    </source>
</evidence>
<dbReference type="EMBL" id="LR739233">
    <property type="protein sequence ID" value="VZR75412.1"/>
    <property type="molecule type" value="Genomic_DNA"/>
</dbReference>
<reference evidence="3" key="1">
    <citation type="submission" date="2019-11" db="EMBL/GenBank/DDBJ databases">
        <authorList>
            <person name="Falquet L."/>
            <person name="Falquet L."/>
        </authorList>
    </citation>
    <scope>NUCLEOTIDE SEQUENCE</scope>
    <source>
        <strain evidence="4">14/OD_0492</strain>
        <strain evidence="3">G1650</strain>
        <strain evidence="2">G1705</strain>
        <strain evidence="1">G5813/1+2</strain>
    </source>
</reference>
<sequence>MKKETKKDKWDIDNFLIVDAPKKNKRRNW</sequence>
<evidence type="ECO:0000313" key="2">
    <source>
        <dbReference type="EMBL" id="VZR75412.1"/>
    </source>
</evidence>
<dbReference type="EMBL" id="LR739234">
    <property type="protein sequence ID" value="VZR97669.1"/>
    <property type="molecule type" value="Genomic_DNA"/>
</dbReference>
<protein>
    <submittedName>
        <fullName evidence="3">Uncharacterized protein</fullName>
    </submittedName>
</protein>
<organism evidence="3">
    <name type="scientific">Mycoplasma feriruminatoris</name>
    <dbReference type="NCBI Taxonomy" id="1179777"/>
    <lineage>
        <taxon>Bacteria</taxon>
        <taxon>Bacillati</taxon>
        <taxon>Mycoplasmatota</taxon>
        <taxon>Mollicutes</taxon>
        <taxon>Mycoplasmataceae</taxon>
        <taxon>Mycoplasma</taxon>
    </lineage>
</organism>